<name>A0A6G7LXX6_9GAMM</name>
<dbReference type="Pfam" id="PF09699">
    <property type="entry name" value="Paired_CXXCH_1"/>
    <property type="match status" value="1"/>
</dbReference>
<protein>
    <recommendedName>
        <fullName evidence="2">Doubled CXXCH motif domain-containing protein</fullName>
    </recommendedName>
</protein>
<feature type="domain" description="Doubled CXXCH motif" evidence="2">
    <location>
        <begin position="5"/>
        <end position="40"/>
    </location>
</feature>
<evidence type="ECO:0000313" key="4">
    <source>
        <dbReference type="Proteomes" id="UP000502117"/>
    </source>
</evidence>
<reference evidence="3 4" key="1">
    <citation type="submission" date="2019-11" db="EMBL/GenBank/DDBJ databases">
        <title>Complete Genome Sequence of Shewanella chilikensis Strain DC57, Isolated from Corroded Seal Rings at a floating production facility in Australia.</title>
        <authorList>
            <person name="Salgar-Chaparro S.J."/>
            <person name="Castillo-Villamizar G.A."/>
            <person name="Poehlein A."/>
            <person name="Daniel R."/>
            <person name="Machuca L."/>
        </authorList>
    </citation>
    <scope>NUCLEOTIDE SEQUENCE [LARGE SCALE GENOMIC DNA]</scope>
    <source>
        <strain evidence="3 4">DC57</strain>
    </source>
</reference>
<dbReference type="KEGG" id="schk:GII14_02890"/>
<dbReference type="EMBL" id="CP045857">
    <property type="protein sequence ID" value="QIJ06632.1"/>
    <property type="molecule type" value="Genomic_DNA"/>
</dbReference>
<evidence type="ECO:0000259" key="2">
    <source>
        <dbReference type="Pfam" id="PF09699"/>
    </source>
</evidence>
<feature type="region of interest" description="Disordered" evidence="1">
    <location>
        <begin position="15"/>
        <end position="45"/>
    </location>
</feature>
<evidence type="ECO:0000256" key="1">
    <source>
        <dbReference type="SAM" id="MobiDB-lite"/>
    </source>
</evidence>
<dbReference type="Proteomes" id="UP000502117">
    <property type="component" value="Chromosome"/>
</dbReference>
<organism evidence="3 4">
    <name type="scientific">Shewanella chilikensis</name>
    <dbReference type="NCBI Taxonomy" id="558541"/>
    <lineage>
        <taxon>Bacteria</taxon>
        <taxon>Pseudomonadati</taxon>
        <taxon>Pseudomonadota</taxon>
        <taxon>Gammaproteobacteria</taxon>
        <taxon>Alteromonadales</taxon>
        <taxon>Shewanellaceae</taxon>
        <taxon>Shewanella</taxon>
    </lineage>
</organism>
<sequence>MRVLPVATAERCEDCHRSHPTDTQKPAIRPTAAQGKDVCSGNGEL</sequence>
<gene>
    <name evidence="3" type="ORF">GII14_02890</name>
</gene>
<accession>A0A6G7LXX6</accession>
<dbReference type="InterPro" id="IPR010177">
    <property type="entry name" value="Paired_CXXCH_1"/>
</dbReference>
<dbReference type="AlphaFoldDB" id="A0A6G7LXX6"/>
<proteinExistence type="predicted"/>
<evidence type="ECO:0000313" key="3">
    <source>
        <dbReference type="EMBL" id="QIJ06632.1"/>
    </source>
</evidence>